<dbReference type="PANTHER" id="PTHR43404">
    <property type="entry name" value="LIPOPOLYSACCHARIDE CHOLINEPHOSPHOTRANSFERASE LICD"/>
    <property type="match status" value="1"/>
</dbReference>
<dbReference type="InterPro" id="IPR052942">
    <property type="entry name" value="LPS_cholinephosphotransferase"/>
</dbReference>
<dbReference type="GO" id="GO:0016740">
    <property type="term" value="F:transferase activity"/>
    <property type="evidence" value="ECO:0007669"/>
    <property type="project" value="UniProtKB-KW"/>
</dbReference>
<reference evidence="2 3" key="1">
    <citation type="submission" date="2016-10" db="EMBL/GenBank/DDBJ databases">
        <authorList>
            <person name="de Groot N.N."/>
        </authorList>
    </citation>
    <scope>NUCLEOTIDE SEQUENCE [LARGE SCALE GENOMIC DNA]</scope>
    <source>
        <strain evidence="2 3">AR40</strain>
    </source>
</reference>
<accession>A0A1H9TV96</accession>
<organism evidence="2 3">
    <name type="scientific">Butyrivibrio fibrisolvens</name>
    <dbReference type="NCBI Taxonomy" id="831"/>
    <lineage>
        <taxon>Bacteria</taxon>
        <taxon>Bacillati</taxon>
        <taxon>Bacillota</taxon>
        <taxon>Clostridia</taxon>
        <taxon>Lachnospirales</taxon>
        <taxon>Lachnospiraceae</taxon>
        <taxon>Butyrivibrio</taxon>
    </lineage>
</organism>
<dbReference type="RefSeq" id="WP_074756755.1">
    <property type="nucleotide sequence ID" value="NZ_FOGJ01000016.1"/>
</dbReference>
<evidence type="ECO:0000313" key="3">
    <source>
        <dbReference type="Proteomes" id="UP000182584"/>
    </source>
</evidence>
<name>A0A1H9TV96_BUTFI</name>
<sequence length="314" mass="36599">MLSIPKEFFLEENRCNFYISQIMKKSWAVQLTLLDEILEIANKHNIKIWVDYGTLLGAVRHHGFIPWDDDIDASVMRNDYVPLIHYLKEELPPYRIVSSFYTEKYHDRPSVVVSSRANIDIGNSPLESKITTLEYGFPCSSWVDIFAMDYIPSDPLKWERIRKYYSLAYNLAMYREAYIASGEFESLLSELESFTETKIKRDEVLVNSIWMLAEKIATMTKKEDACQVGWYGGALRNDDKKKRPLLAFSSIIYTDFEFTKVPIPSGYTDVLKAEYGEDYMTPIKNFSLHDYPHFKNQERSILAFNKIGQLGDIF</sequence>
<evidence type="ECO:0000259" key="1">
    <source>
        <dbReference type="Pfam" id="PF04991"/>
    </source>
</evidence>
<dbReference type="AlphaFoldDB" id="A0A1H9TV96"/>
<dbReference type="Proteomes" id="UP000182584">
    <property type="component" value="Unassembled WGS sequence"/>
</dbReference>
<dbReference type="EMBL" id="FOGJ01000016">
    <property type="protein sequence ID" value="SES00918.1"/>
    <property type="molecule type" value="Genomic_DNA"/>
</dbReference>
<dbReference type="GO" id="GO:0009100">
    <property type="term" value="P:glycoprotein metabolic process"/>
    <property type="evidence" value="ECO:0007669"/>
    <property type="project" value="UniProtKB-ARBA"/>
</dbReference>
<gene>
    <name evidence="2" type="ORF">SAMN04487884_11629</name>
</gene>
<dbReference type="InterPro" id="IPR007074">
    <property type="entry name" value="LicD/FKTN/FKRP_NTP_transf"/>
</dbReference>
<feature type="domain" description="LicD/FKTN/FKRP nucleotidyltransferase" evidence="1">
    <location>
        <begin position="41"/>
        <end position="276"/>
    </location>
</feature>
<dbReference type="Pfam" id="PF04991">
    <property type="entry name" value="LicD"/>
    <property type="match status" value="1"/>
</dbReference>
<protein>
    <submittedName>
        <fullName evidence="2">Lipopolysaccharide cholinephosphotransferase</fullName>
    </submittedName>
</protein>
<keyword evidence="2" id="KW-0808">Transferase</keyword>
<dbReference type="PANTHER" id="PTHR43404:SF2">
    <property type="entry name" value="LIPOPOLYSACCHARIDE CHOLINEPHOSPHOTRANSFERASE LICD"/>
    <property type="match status" value="1"/>
</dbReference>
<dbReference type="OrthoDB" id="9786100at2"/>
<proteinExistence type="predicted"/>
<evidence type="ECO:0000313" key="2">
    <source>
        <dbReference type="EMBL" id="SES00918.1"/>
    </source>
</evidence>